<sequence>LSCSVEGGGRILHDTQAKTIHIFGFSYGFGLANHRTSQAQCEKTYPDYKVTWSNEGY</sequence>
<gene>
    <name evidence="14" type="ORF">SARC_11798</name>
</gene>
<dbReference type="PANTHER" id="PTHR12258">
    <property type="entry name" value="JANUS-A/JANUS-B"/>
    <property type="match status" value="1"/>
</dbReference>
<evidence type="ECO:0000256" key="9">
    <source>
        <dbReference type="ARBA" id="ARBA00022912"/>
    </source>
</evidence>
<feature type="non-terminal residue" evidence="14">
    <location>
        <position position="1"/>
    </location>
</feature>
<evidence type="ECO:0000256" key="8">
    <source>
        <dbReference type="ARBA" id="ARBA00022801"/>
    </source>
</evidence>
<dbReference type="PANTHER" id="PTHR12258:SF10">
    <property type="entry name" value="14 KDA PHOSPHOHISTIDINE PHOSPHATASE"/>
    <property type="match status" value="1"/>
</dbReference>
<organism evidence="14 15">
    <name type="scientific">Sphaeroforma arctica JP610</name>
    <dbReference type="NCBI Taxonomy" id="667725"/>
    <lineage>
        <taxon>Eukaryota</taxon>
        <taxon>Ichthyosporea</taxon>
        <taxon>Ichthyophonida</taxon>
        <taxon>Sphaeroforma</taxon>
    </lineage>
</organism>
<evidence type="ECO:0000256" key="4">
    <source>
        <dbReference type="ARBA" id="ARBA00011245"/>
    </source>
</evidence>
<dbReference type="GO" id="GO:0005829">
    <property type="term" value="C:cytosol"/>
    <property type="evidence" value="ECO:0007669"/>
    <property type="project" value="TreeGrafter"/>
</dbReference>
<name>A0A0L0FFX9_9EUKA</name>
<evidence type="ECO:0000256" key="13">
    <source>
        <dbReference type="ARBA" id="ARBA00049335"/>
    </source>
</evidence>
<dbReference type="AlphaFoldDB" id="A0A0L0FFX9"/>
<evidence type="ECO:0000256" key="1">
    <source>
        <dbReference type="ARBA" id="ARBA00003087"/>
    </source>
</evidence>
<evidence type="ECO:0000256" key="2">
    <source>
        <dbReference type="ARBA" id="ARBA00004496"/>
    </source>
</evidence>
<dbReference type="GeneID" id="25912302"/>
<evidence type="ECO:0000256" key="3">
    <source>
        <dbReference type="ARBA" id="ARBA00010971"/>
    </source>
</evidence>
<comment type="subunit">
    <text evidence="4">Monomer.</text>
</comment>
<evidence type="ECO:0000256" key="10">
    <source>
        <dbReference type="ARBA" id="ARBA00029952"/>
    </source>
</evidence>
<dbReference type="Pfam" id="PF05005">
    <property type="entry name" value="Ocnus"/>
    <property type="match status" value="1"/>
</dbReference>
<keyword evidence="8" id="KW-0378">Hydrolase</keyword>
<comment type="catalytic activity">
    <reaction evidence="12">
        <text>N(pros)-phospho-L-histidyl-[protein] + H2O = L-histidyl-[protein] + phosphate</text>
        <dbReference type="Rhea" id="RHEA:47964"/>
        <dbReference type="Rhea" id="RHEA-COMP:9745"/>
        <dbReference type="Rhea" id="RHEA-COMP:9746"/>
        <dbReference type="ChEBI" id="CHEBI:15377"/>
        <dbReference type="ChEBI" id="CHEBI:29979"/>
        <dbReference type="ChEBI" id="CHEBI:43474"/>
        <dbReference type="ChEBI" id="CHEBI:64837"/>
        <dbReference type="EC" id="3.9.1.3"/>
    </reaction>
</comment>
<dbReference type="OrthoDB" id="10249612at2759"/>
<reference evidence="14 15" key="1">
    <citation type="submission" date="2011-02" db="EMBL/GenBank/DDBJ databases">
        <title>The Genome Sequence of Sphaeroforma arctica JP610.</title>
        <authorList>
            <consortium name="The Broad Institute Genome Sequencing Platform"/>
            <person name="Russ C."/>
            <person name="Cuomo C."/>
            <person name="Young S.K."/>
            <person name="Zeng Q."/>
            <person name="Gargeya S."/>
            <person name="Alvarado L."/>
            <person name="Berlin A."/>
            <person name="Chapman S.B."/>
            <person name="Chen Z."/>
            <person name="Freedman E."/>
            <person name="Gellesch M."/>
            <person name="Goldberg J."/>
            <person name="Griggs A."/>
            <person name="Gujja S."/>
            <person name="Heilman E."/>
            <person name="Heiman D."/>
            <person name="Howarth C."/>
            <person name="Mehta T."/>
            <person name="Neiman D."/>
            <person name="Pearson M."/>
            <person name="Roberts A."/>
            <person name="Saif S."/>
            <person name="Shea T."/>
            <person name="Shenoy N."/>
            <person name="Sisk P."/>
            <person name="Stolte C."/>
            <person name="Sykes S."/>
            <person name="White J."/>
            <person name="Yandava C."/>
            <person name="Burger G."/>
            <person name="Gray M.W."/>
            <person name="Holland P.W.H."/>
            <person name="King N."/>
            <person name="Lang F.B.F."/>
            <person name="Roger A.J."/>
            <person name="Ruiz-Trillo I."/>
            <person name="Haas B."/>
            <person name="Nusbaum C."/>
            <person name="Birren B."/>
        </authorList>
    </citation>
    <scope>NUCLEOTIDE SEQUENCE [LARGE SCALE GENOMIC DNA]</scope>
    <source>
        <strain evidence="14 15">JP610</strain>
    </source>
</reference>
<dbReference type="GO" id="GO:0101006">
    <property type="term" value="F:protein histidine phosphatase activity"/>
    <property type="evidence" value="ECO:0007669"/>
    <property type="project" value="UniProtKB-EC"/>
</dbReference>
<comment type="function">
    <text evidence="1">Exhibits phosphohistidine phosphatase activity.</text>
</comment>
<keyword evidence="7" id="KW-0963">Cytoplasm</keyword>
<keyword evidence="9" id="KW-0904">Protein phosphatase</keyword>
<dbReference type="Proteomes" id="UP000054560">
    <property type="component" value="Unassembled WGS sequence"/>
</dbReference>
<evidence type="ECO:0000256" key="6">
    <source>
        <dbReference type="ARBA" id="ARBA00014497"/>
    </source>
</evidence>
<protein>
    <recommendedName>
        <fullName evidence="6">14 kDa phosphohistidine phosphatase</fullName>
        <ecNumber evidence="5">3.9.1.3</ecNumber>
    </recommendedName>
    <alternativeName>
        <fullName evidence="11">Phosphohistidine phosphatase 1</fullName>
    </alternativeName>
    <alternativeName>
        <fullName evidence="10">Protein histidine phosphatase</fullName>
    </alternativeName>
</protein>
<accession>A0A0L0FFX9</accession>
<evidence type="ECO:0000256" key="12">
    <source>
        <dbReference type="ARBA" id="ARBA00049028"/>
    </source>
</evidence>
<evidence type="ECO:0000256" key="5">
    <source>
        <dbReference type="ARBA" id="ARBA00011945"/>
    </source>
</evidence>
<proteinExistence type="inferred from homology"/>
<dbReference type="InterPro" id="IPR038596">
    <property type="entry name" value="Janus_sf"/>
</dbReference>
<dbReference type="EC" id="3.9.1.3" evidence="5"/>
<evidence type="ECO:0000256" key="7">
    <source>
        <dbReference type="ARBA" id="ARBA00022490"/>
    </source>
</evidence>
<dbReference type="RefSeq" id="XP_014149584.1">
    <property type="nucleotide sequence ID" value="XM_014294109.1"/>
</dbReference>
<dbReference type="STRING" id="667725.A0A0L0FFX9"/>
<evidence type="ECO:0000313" key="14">
    <source>
        <dbReference type="EMBL" id="KNC75682.1"/>
    </source>
</evidence>
<dbReference type="Gene3D" id="3.50.20.20">
    <property type="entry name" value="Janus/Ocnus"/>
    <property type="match status" value="1"/>
</dbReference>
<keyword evidence="15" id="KW-1185">Reference proteome</keyword>
<evidence type="ECO:0000313" key="15">
    <source>
        <dbReference type="Proteomes" id="UP000054560"/>
    </source>
</evidence>
<comment type="similarity">
    <text evidence="3">Belongs to the janus family.</text>
</comment>
<comment type="catalytic activity">
    <reaction evidence="13">
        <text>N(tele)-phospho-L-histidyl-[protein] + H2O = L-histidyl-[protein] + phosphate</text>
        <dbReference type="Rhea" id="RHEA:47960"/>
        <dbReference type="Rhea" id="RHEA-COMP:9745"/>
        <dbReference type="Rhea" id="RHEA-COMP:10719"/>
        <dbReference type="ChEBI" id="CHEBI:15377"/>
        <dbReference type="ChEBI" id="CHEBI:29979"/>
        <dbReference type="ChEBI" id="CHEBI:43474"/>
        <dbReference type="ChEBI" id="CHEBI:83586"/>
        <dbReference type="EC" id="3.9.1.3"/>
    </reaction>
</comment>
<dbReference type="SUPFAM" id="SSF143724">
    <property type="entry name" value="PHP14-like"/>
    <property type="match status" value="1"/>
</dbReference>
<dbReference type="EMBL" id="KQ243478">
    <property type="protein sequence ID" value="KNC75682.1"/>
    <property type="molecule type" value="Genomic_DNA"/>
</dbReference>
<evidence type="ECO:0000256" key="11">
    <source>
        <dbReference type="ARBA" id="ARBA00030831"/>
    </source>
</evidence>
<dbReference type="InterPro" id="IPR007702">
    <property type="entry name" value="Janus"/>
</dbReference>
<comment type="subcellular location">
    <subcellularLocation>
        <location evidence="2">Cytoplasm</location>
    </subcellularLocation>
</comment>